<dbReference type="AlphaFoldDB" id="A0A5C4R8H8"/>
<feature type="domain" description="Glycosyl transferase family 1" evidence="2">
    <location>
        <begin position="356"/>
        <end position="474"/>
    </location>
</feature>
<dbReference type="PANTHER" id="PTHR12526">
    <property type="entry name" value="GLYCOSYLTRANSFERASE"/>
    <property type="match status" value="1"/>
</dbReference>
<protein>
    <submittedName>
        <fullName evidence="3">Glycosyltransferase</fullName>
    </submittedName>
</protein>
<proteinExistence type="predicted"/>
<dbReference type="EMBL" id="VDDC01000011">
    <property type="protein sequence ID" value="TNH39971.1"/>
    <property type="molecule type" value="Genomic_DNA"/>
</dbReference>
<gene>
    <name evidence="3" type="ORF">FHD67_06695</name>
</gene>
<dbReference type="GO" id="GO:0016757">
    <property type="term" value="F:glycosyltransferase activity"/>
    <property type="evidence" value="ECO:0007669"/>
    <property type="project" value="InterPro"/>
</dbReference>
<feature type="compositionally biased region" description="Basic and acidic residues" evidence="1">
    <location>
        <begin position="137"/>
        <end position="146"/>
    </location>
</feature>
<dbReference type="Pfam" id="PF00534">
    <property type="entry name" value="Glycos_transf_1"/>
    <property type="match status" value="1"/>
</dbReference>
<dbReference type="Gene3D" id="3.40.50.2000">
    <property type="entry name" value="Glycogen Phosphorylase B"/>
    <property type="match status" value="2"/>
</dbReference>
<dbReference type="SUPFAM" id="SSF53756">
    <property type="entry name" value="UDP-Glycosyltransferase/glycogen phosphorylase"/>
    <property type="match status" value="1"/>
</dbReference>
<dbReference type="RefSeq" id="WP_139598259.1">
    <property type="nucleotide sequence ID" value="NZ_VDDC01000011.1"/>
</dbReference>
<keyword evidence="3" id="KW-0808">Transferase</keyword>
<evidence type="ECO:0000313" key="4">
    <source>
        <dbReference type="Proteomes" id="UP000304880"/>
    </source>
</evidence>
<accession>A0A5C4R8H8</accession>
<organism evidence="3 4">
    <name type="scientific">Paracoccus haeundaensis</name>
    <dbReference type="NCBI Taxonomy" id="225362"/>
    <lineage>
        <taxon>Bacteria</taxon>
        <taxon>Pseudomonadati</taxon>
        <taxon>Pseudomonadota</taxon>
        <taxon>Alphaproteobacteria</taxon>
        <taxon>Rhodobacterales</taxon>
        <taxon>Paracoccaceae</taxon>
        <taxon>Paracoccus</taxon>
    </lineage>
</organism>
<dbReference type="Proteomes" id="UP000304880">
    <property type="component" value="Unassembled WGS sequence"/>
</dbReference>
<dbReference type="CDD" id="cd03801">
    <property type="entry name" value="GT4_PimA-like"/>
    <property type="match status" value="1"/>
</dbReference>
<keyword evidence="4" id="KW-1185">Reference proteome</keyword>
<name>A0A5C4R8H8_9RHOB</name>
<comment type="caution">
    <text evidence="3">The sequence shown here is derived from an EMBL/GenBank/DDBJ whole genome shotgun (WGS) entry which is preliminary data.</text>
</comment>
<evidence type="ECO:0000256" key="1">
    <source>
        <dbReference type="SAM" id="MobiDB-lite"/>
    </source>
</evidence>
<feature type="region of interest" description="Disordered" evidence="1">
    <location>
        <begin position="137"/>
        <end position="163"/>
    </location>
</feature>
<evidence type="ECO:0000313" key="3">
    <source>
        <dbReference type="EMBL" id="TNH39971.1"/>
    </source>
</evidence>
<evidence type="ECO:0000259" key="2">
    <source>
        <dbReference type="Pfam" id="PF00534"/>
    </source>
</evidence>
<sequence length="539" mass="59365">MSDLASHTPADPALVAHMTAGIAEARAIYELLFPTQQLFFILSQGNNPIWAAPEVIEGPHNPRPQDLGADYLGTLTRPGAYDGAPQVTIRLAIPRLPLPGEIKQIDAPWRPMRGLGALFRASPLWYEQVRYGAEMARKRQADRRTDQTAMPLGDGSALLPPPVAPDSDKRPAILIGMHWLEMGGAEKLGFDTMRWALAAGLRVFVVASVSAVQRLADKLPDHPDLTFIRLDRYLPHHLWPRYVQRLAMAENIRAVHIHHCTPLYESLTMLRMHLPWVQTIDSTHIVEYANGGYPRISGVWSNYLDMQHVISGELVRYFRDRFHAPAGKVVLGRMLDRKNNDALPPLRLQAGQKALHACFIGRLFYQKRPVVVVEALRALNAWAGRNGITLTATIVGEGPYDGTLTRLLRKHGLSSKVDLLPGNTDIPALLERSDILLLPSNNEGLALVCYEAVAHGCIPISTRVGSQDEVLPDGLLVPLAPRAAVAGTVAAVDAMWRDAGTLARHKDALQAAWTRLTADPTAEEVLMPVYRRLAQGDAA</sequence>
<reference evidence="3 4" key="1">
    <citation type="submission" date="2019-06" db="EMBL/GenBank/DDBJ databases">
        <authorList>
            <person name="Li J."/>
        </authorList>
    </citation>
    <scope>NUCLEOTIDE SEQUENCE [LARGE SCALE GENOMIC DNA]</scope>
    <source>
        <strain evidence="3 4">CGMCC 1.8012</strain>
    </source>
</reference>
<dbReference type="InterPro" id="IPR001296">
    <property type="entry name" value="Glyco_trans_1"/>
</dbReference>